<feature type="compositionally biased region" description="Gly residues" evidence="1">
    <location>
        <begin position="1"/>
        <end position="18"/>
    </location>
</feature>
<sequence>MAGHGVAGVGVGVAGQGGTHREATLLTSPDRKNLDWRHLARPKYIVFYPVTHTCPVNPIRPVDQLPCHSLRWVPKSFRRTVRKK</sequence>
<dbReference type="AlphaFoldDB" id="A0A5B7E874"/>
<proteinExistence type="predicted"/>
<organism evidence="2 3">
    <name type="scientific">Portunus trituberculatus</name>
    <name type="common">Swimming crab</name>
    <name type="synonym">Neptunus trituberculatus</name>
    <dbReference type="NCBI Taxonomy" id="210409"/>
    <lineage>
        <taxon>Eukaryota</taxon>
        <taxon>Metazoa</taxon>
        <taxon>Ecdysozoa</taxon>
        <taxon>Arthropoda</taxon>
        <taxon>Crustacea</taxon>
        <taxon>Multicrustacea</taxon>
        <taxon>Malacostraca</taxon>
        <taxon>Eumalacostraca</taxon>
        <taxon>Eucarida</taxon>
        <taxon>Decapoda</taxon>
        <taxon>Pleocyemata</taxon>
        <taxon>Brachyura</taxon>
        <taxon>Eubrachyura</taxon>
        <taxon>Portunoidea</taxon>
        <taxon>Portunidae</taxon>
        <taxon>Portuninae</taxon>
        <taxon>Portunus</taxon>
    </lineage>
</organism>
<comment type="caution">
    <text evidence="2">The sequence shown here is derived from an EMBL/GenBank/DDBJ whole genome shotgun (WGS) entry which is preliminary data.</text>
</comment>
<dbReference type="EMBL" id="VSRR010002224">
    <property type="protein sequence ID" value="MPC30280.1"/>
    <property type="molecule type" value="Genomic_DNA"/>
</dbReference>
<evidence type="ECO:0000256" key="1">
    <source>
        <dbReference type="SAM" id="MobiDB-lite"/>
    </source>
</evidence>
<gene>
    <name evidence="2" type="ORF">E2C01_023542</name>
</gene>
<dbReference type="OrthoDB" id="5797019at2759"/>
<evidence type="ECO:0000313" key="2">
    <source>
        <dbReference type="EMBL" id="MPC30280.1"/>
    </source>
</evidence>
<keyword evidence="3" id="KW-1185">Reference proteome</keyword>
<reference evidence="2 3" key="1">
    <citation type="submission" date="2019-05" db="EMBL/GenBank/DDBJ databases">
        <title>Another draft genome of Portunus trituberculatus and its Hox gene families provides insights of decapod evolution.</title>
        <authorList>
            <person name="Jeong J.-H."/>
            <person name="Song I."/>
            <person name="Kim S."/>
            <person name="Choi T."/>
            <person name="Kim D."/>
            <person name="Ryu S."/>
            <person name="Kim W."/>
        </authorList>
    </citation>
    <scope>NUCLEOTIDE SEQUENCE [LARGE SCALE GENOMIC DNA]</scope>
    <source>
        <tissue evidence="2">Muscle</tissue>
    </source>
</reference>
<name>A0A5B7E874_PORTR</name>
<feature type="region of interest" description="Disordered" evidence="1">
    <location>
        <begin position="1"/>
        <end position="25"/>
    </location>
</feature>
<evidence type="ECO:0000313" key="3">
    <source>
        <dbReference type="Proteomes" id="UP000324222"/>
    </source>
</evidence>
<accession>A0A5B7E874</accession>
<dbReference type="Proteomes" id="UP000324222">
    <property type="component" value="Unassembled WGS sequence"/>
</dbReference>
<protein>
    <submittedName>
        <fullName evidence="2">Uncharacterized protein</fullName>
    </submittedName>
</protein>